<gene>
    <name evidence="3" type="ORF">HNQ61_000752</name>
</gene>
<evidence type="ECO:0000256" key="2">
    <source>
        <dbReference type="SAM" id="Phobius"/>
    </source>
</evidence>
<evidence type="ECO:0000313" key="4">
    <source>
        <dbReference type="Proteomes" id="UP000582837"/>
    </source>
</evidence>
<keyword evidence="2" id="KW-0812">Transmembrane</keyword>
<feature type="transmembrane region" description="Helical" evidence="2">
    <location>
        <begin position="374"/>
        <end position="394"/>
    </location>
</feature>
<feature type="transmembrane region" description="Helical" evidence="2">
    <location>
        <begin position="1012"/>
        <end position="1035"/>
    </location>
</feature>
<sequence>MSDQKDQKPDAPGGGGGLSAMAIRRPVFTTMLMLGLMVLGIFGYRRLPIDQFPEVDIPVVTVQTVYPGASPETIEREVSKRLEEAFNPVEGVDKITSISLEGVSQVIVEFDLGRDGDQASQDIRARIDAVRRTLPEDIEQPVVQKFDPSAQPIISLALSSKTTPIAELTTLADEGIRRQLESVSGVGQVQIAGGLAREVRIFIQPDRMQATGVSAQDVMGALQRQNLEVPAGRLESGSQEQLVRVTGRIVRPEQFGQVIVANRQGQPVRLADVARVEYGTEEERSLALVDGTRAVSMDVLKVSGANTVAVADGVNEAIAKIQGSLAQGTQLQVIRDNSVDIRRSVDDVIHELILGAFLTIVVVMLFLNDWKATAITALALPVSVVSSFILMSALGFTLNVLSLMALSLSIGILIDDAIVVIENIVRHREMGKGKFEAAEVGTREIFLAVMATTLSVVAVFVPVAFMGGIIGRFFFQFGMTVAWAVLVSLFVSFTLTPMLAAWWGVEAHSASHTPSRNPITRGIARFNAWFDRQAKKYRRIVEWALGHRKSTLGLAFAAFVGAMMLFPLIGGGFMPESDNSQFEVTFETPEGSSLAYTRQRAEEIGARLKAIPGVDYTYTTVGAGVTGTVTGGNVYVKLVKPDQRELPQNEVMVQARKSLTGLFGTTVAVLEAGGVGGAQKPLMVNLRGPDVAELQRISGQIAAKMKAIPGVVDIETSLGAPRPEFRIEVDRDVANDLSLDVGQISGTVRPLLAGQTATTWQDPTGEERDVVVQVAPEQRRSLASLTALPVATGRRDAAGAAVTVPLGQIARIEQGTAPAQIDRQDLERVATVSAGTSPELSISEASSQITAAIADIQMPAGYAVTLGGETEQMQETVGYVLEAIILAIVLIFLILASQFESFTQPFAIMLSLPLSLIGVLLALLFTGDTFNMMSMIGLIMLLGLVVKNAILLVDNANERRAEGLDRRTALVEAGEVRLRPIMMTTLAMIFGMLPVAMAMGEGGGFRAPMARAVIGGLITSTLLTLVVVPVAYTYFDDFGGWMKRLFNPAAEREARKAREEEKARGGLNPEPVWGD</sequence>
<organism evidence="3 4">
    <name type="scientific">Longimicrobium terrae</name>
    <dbReference type="NCBI Taxonomy" id="1639882"/>
    <lineage>
        <taxon>Bacteria</taxon>
        <taxon>Pseudomonadati</taxon>
        <taxon>Gemmatimonadota</taxon>
        <taxon>Longimicrobiia</taxon>
        <taxon>Longimicrobiales</taxon>
        <taxon>Longimicrobiaceae</taxon>
        <taxon>Longimicrobium</taxon>
    </lineage>
</organism>
<dbReference type="GO" id="GO:0005886">
    <property type="term" value="C:plasma membrane"/>
    <property type="evidence" value="ECO:0007669"/>
    <property type="project" value="TreeGrafter"/>
</dbReference>
<dbReference type="SUPFAM" id="SSF82866">
    <property type="entry name" value="Multidrug efflux transporter AcrB transmembrane domain"/>
    <property type="match status" value="2"/>
</dbReference>
<dbReference type="Gene3D" id="3.30.70.1320">
    <property type="entry name" value="Multidrug efflux transporter AcrB pore domain like"/>
    <property type="match status" value="1"/>
</dbReference>
<feature type="transmembrane region" description="Helical" evidence="2">
    <location>
        <begin position="348"/>
        <end position="367"/>
    </location>
</feature>
<feature type="transmembrane region" description="Helical" evidence="2">
    <location>
        <begin position="481"/>
        <end position="505"/>
    </location>
</feature>
<feature type="transmembrane region" description="Helical" evidence="2">
    <location>
        <begin position="27"/>
        <end position="44"/>
    </location>
</feature>
<feature type="compositionally biased region" description="Basic and acidic residues" evidence="1">
    <location>
        <begin position="1052"/>
        <end position="1064"/>
    </location>
</feature>
<dbReference type="SUPFAM" id="SSF82714">
    <property type="entry name" value="Multidrug efflux transporter AcrB TolC docking domain, DN and DC subdomains"/>
    <property type="match status" value="2"/>
</dbReference>
<feature type="transmembrane region" description="Helical" evidence="2">
    <location>
        <begin position="907"/>
        <end position="926"/>
    </location>
</feature>
<dbReference type="Gene3D" id="1.20.1640.10">
    <property type="entry name" value="Multidrug efflux transporter AcrB transmembrane domain"/>
    <property type="match status" value="2"/>
</dbReference>
<keyword evidence="2" id="KW-0472">Membrane</keyword>
<dbReference type="Gene3D" id="3.30.2090.10">
    <property type="entry name" value="Multidrug efflux transporter AcrB TolC docking domain, DN and DC subdomains"/>
    <property type="match status" value="2"/>
</dbReference>
<dbReference type="Gene3D" id="3.30.70.1440">
    <property type="entry name" value="Multidrug efflux transporter AcrB pore domain"/>
    <property type="match status" value="1"/>
</dbReference>
<feature type="transmembrane region" description="Helical" evidence="2">
    <location>
        <begin position="876"/>
        <end position="895"/>
    </location>
</feature>
<feature type="transmembrane region" description="Helical" evidence="2">
    <location>
        <begin position="981"/>
        <end position="1000"/>
    </location>
</feature>
<dbReference type="SUPFAM" id="SSF82693">
    <property type="entry name" value="Multidrug efflux transporter AcrB pore domain, PN1, PN2, PC1 and PC2 subdomains"/>
    <property type="match status" value="3"/>
</dbReference>
<feature type="transmembrane region" description="Helical" evidence="2">
    <location>
        <begin position="552"/>
        <end position="574"/>
    </location>
</feature>
<dbReference type="Pfam" id="PF00873">
    <property type="entry name" value="ACR_tran"/>
    <property type="match status" value="1"/>
</dbReference>
<dbReference type="AlphaFoldDB" id="A0A841GKL6"/>
<keyword evidence="2" id="KW-1133">Transmembrane helix</keyword>
<dbReference type="Gene3D" id="3.30.70.1430">
    <property type="entry name" value="Multidrug efflux transporter AcrB pore domain"/>
    <property type="match status" value="2"/>
</dbReference>
<protein>
    <submittedName>
        <fullName evidence="3">HAE1 family hydrophobic/amphiphilic exporter-1</fullName>
    </submittedName>
</protein>
<dbReference type="GO" id="GO:0042910">
    <property type="term" value="F:xenobiotic transmembrane transporter activity"/>
    <property type="evidence" value="ECO:0007669"/>
    <property type="project" value="TreeGrafter"/>
</dbReference>
<dbReference type="PRINTS" id="PR00702">
    <property type="entry name" value="ACRIFLAVINRP"/>
</dbReference>
<dbReference type="PANTHER" id="PTHR32063:SF0">
    <property type="entry name" value="SWARMING MOTILITY PROTEIN SWRC"/>
    <property type="match status" value="1"/>
</dbReference>
<evidence type="ECO:0000313" key="3">
    <source>
        <dbReference type="EMBL" id="MBB6069137.1"/>
    </source>
</evidence>
<feature type="transmembrane region" description="Helical" evidence="2">
    <location>
        <begin position="445"/>
        <end position="475"/>
    </location>
</feature>
<evidence type="ECO:0000256" key="1">
    <source>
        <dbReference type="SAM" id="MobiDB-lite"/>
    </source>
</evidence>
<feature type="region of interest" description="Disordered" evidence="1">
    <location>
        <begin position="1052"/>
        <end position="1075"/>
    </location>
</feature>
<name>A0A841GKL6_9BACT</name>
<dbReference type="PANTHER" id="PTHR32063">
    <property type="match status" value="1"/>
</dbReference>
<dbReference type="InterPro" id="IPR001036">
    <property type="entry name" value="Acrflvin-R"/>
</dbReference>
<feature type="transmembrane region" description="Helical" evidence="2">
    <location>
        <begin position="400"/>
        <end position="425"/>
    </location>
</feature>
<dbReference type="InterPro" id="IPR027463">
    <property type="entry name" value="AcrB_DN_DC_subdom"/>
</dbReference>
<accession>A0A841GKL6</accession>
<proteinExistence type="predicted"/>
<feature type="transmembrane region" description="Helical" evidence="2">
    <location>
        <begin position="932"/>
        <end position="953"/>
    </location>
</feature>
<comment type="caution">
    <text evidence="3">The sequence shown here is derived from an EMBL/GenBank/DDBJ whole genome shotgun (WGS) entry which is preliminary data.</text>
</comment>
<dbReference type="RefSeq" id="WP_170038172.1">
    <property type="nucleotide sequence ID" value="NZ_JABDTL010000002.1"/>
</dbReference>
<dbReference type="Proteomes" id="UP000582837">
    <property type="component" value="Unassembled WGS sequence"/>
</dbReference>
<reference evidence="3 4" key="1">
    <citation type="submission" date="2020-08" db="EMBL/GenBank/DDBJ databases">
        <title>Genomic Encyclopedia of Type Strains, Phase IV (KMG-IV): sequencing the most valuable type-strain genomes for metagenomic binning, comparative biology and taxonomic classification.</title>
        <authorList>
            <person name="Goeker M."/>
        </authorList>
    </citation>
    <scope>NUCLEOTIDE SEQUENCE [LARGE SCALE GENOMIC DNA]</scope>
    <source>
        <strain evidence="3 4">DSM 29007</strain>
    </source>
</reference>
<keyword evidence="4" id="KW-1185">Reference proteome</keyword>
<dbReference type="EMBL" id="JACHIA010000002">
    <property type="protein sequence ID" value="MBB6069137.1"/>
    <property type="molecule type" value="Genomic_DNA"/>
</dbReference>